<comment type="caution">
    <text evidence="1">The sequence shown here is derived from an EMBL/GenBank/DDBJ whole genome shotgun (WGS) entry which is preliminary data.</text>
</comment>
<dbReference type="RefSeq" id="WP_262395550.1">
    <property type="nucleotide sequence ID" value="NZ_JACRTD010000006.1"/>
</dbReference>
<protein>
    <submittedName>
        <fullName evidence="1">Uncharacterized protein</fullName>
    </submittedName>
</protein>
<dbReference type="EMBL" id="JACRTD010000006">
    <property type="protein sequence ID" value="MBC8585837.1"/>
    <property type="molecule type" value="Genomic_DNA"/>
</dbReference>
<organism evidence="1 2">
    <name type="scientific">Youxingia wuxianensis</name>
    <dbReference type="NCBI Taxonomy" id="2763678"/>
    <lineage>
        <taxon>Bacteria</taxon>
        <taxon>Bacillati</taxon>
        <taxon>Bacillota</taxon>
        <taxon>Clostridia</taxon>
        <taxon>Eubacteriales</taxon>
        <taxon>Oscillospiraceae</taxon>
        <taxon>Youxingia</taxon>
    </lineage>
</organism>
<dbReference type="AlphaFoldDB" id="A0A926ID29"/>
<name>A0A926ID29_9FIRM</name>
<dbReference type="Proteomes" id="UP000623678">
    <property type="component" value="Unassembled WGS sequence"/>
</dbReference>
<accession>A0A926ID29</accession>
<sequence length="108" mass="12465">MKMNNTTLIVNAALNAEIFTEEQVQQFLEQTGEIPLHTFKGWKERGYIVRKGQKAALKCDIWKYSNRVETVPAKTQDGQETEAEIDTSHYYKKLSHFFTAEQVEPVKA</sequence>
<evidence type="ECO:0000313" key="1">
    <source>
        <dbReference type="EMBL" id="MBC8585837.1"/>
    </source>
</evidence>
<proteinExistence type="predicted"/>
<keyword evidence="2" id="KW-1185">Reference proteome</keyword>
<reference evidence="1" key="1">
    <citation type="submission" date="2020-08" db="EMBL/GenBank/DDBJ databases">
        <title>Genome public.</title>
        <authorList>
            <person name="Liu C."/>
            <person name="Sun Q."/>
        </authorList>
    </citation>
    <scope>NUCLEOTIDE SEQUENCE</scope>
    <source>
        <strain evidence="1">NSJ-64</strain>
    </source>
</reference>
<evidence type="ECO:0000313" key="2">
    <source>
        <dbReference type="Proteomes" id="UP000623678"/>
    </source>
</evidence>
<gene>
    <name evidence="1" type="ORF">H8705_09590</name>
</gene>